<proteinExistence type="predicted"/>
<reference evidence="2 5" key="1">
    <citation type="journal article" date="2019" name="Sci. Rep.">
        <title>Orb-weaving spider Araneus ventricosus genome elucidates the spidroin gene catalogue.</title>
        <authorList>
            <person name="Kono N."/>
            <person name="Nakamura H."/>
            <person name="Ohtoshi R."/>
            <person name="Moran D.A.P."/>
            <person name="Shinohara A."/>
            <person name="Yoshida Y."/>
            <person name="Fujiwara M."/>
            <person name="Mori M."/>
            <person name="Tomita M."/>
            <person name="Arakawa K."/>
        </authorList>
    </citation>
    <scope>NUCLEOTIDE SEQUENCE [LARGE SCALE GENOMIC DNA]</scope>
</reference>
<evidence type="ECO:0000313" key="5">
    <source>
        <dbReference type="Proteomes" id="UP000499080"/>
    </source>
</evidence>
<dbReference type="EMBL" id="BGPR01116634">
    <property type="protein sequence ID" value="GBN07664.1"/>
    <property type="molecule type" value="Genomic_DNA"/>
</dbReference>
<dbReference type="EMBL" id="BGPR01116657">
    <property type="protein sequence ID" value="GBN07726.1"/>
    <property type="molecule type" value="Genomic_DNA"/>
</dbReference>
<comment type="caution">
    <text evidence="2">The sequence shown here is derived from an EMBL/GenBank/DDBJ whole genome shotgun (WGS) entry which is preliminary data.</text>
</comment>
<keyword evidence="5" id="KW-1185">Reference proteome</keyword>
<organism evidence="2 5">
    <name type="scientific">Araneus ventricosus</name>
    <name type="common">Orbweaver spider</name>
    <name type="synonym">Epeira ventricosa</name>
    <dbReference type="NCBI Taxonomy" id="182803"/>
    <lineage>
        <taxon>Eukaryota</taxon>
        <taxon>Metazoa</taxon>
        <taxon>Ecdysozoa</taxon>
        <taxon>Arthropoda</taxon>
        <taxon>Chelicerata</taxon>
        <taxon>Arachnida</taxon>
        <taxon>Araneae</taxon>
        <taxon>Araneomorphae</taxon>
        <taxon>Entelegynae</taxon>
        <taxon>Araneoidea</taxon>
        <taxon>Araneidae</taxon>
        <taxon>Araneus</taxon>
    </lineage>
</organism>
<dbReference type="EMBL" id="BGPR01116630">
    <property type="protein sequence ID" value="GBN07646.1"/>
    <property type="molecule type" value="Genomic_DNA"/>
</dbReference>
<evidence type="ECO:0000313" key="3">
    <source>
        <dbReference type="EMBL" id="GBN07664.1"/>
    </source>
</evidence>
<sequence length="91" mass="10335">MSNTVDSVSHFTSTEHEPSWLGIDFLYLCRMQLGQVPSSSAMQQSRCAFSPFASRRKCAFAHRECLCLLGNFRCEMYPPSSRSADIFVQVF</sequence>
<name>A0A4Y2L1Z5_ARAVE</name>
<protein>
    <submittedName>
        <fullName evidence="2">Uncharacterized protein</fullName>
    </submittedName>
</protein>
<gene>
    <name evidence="3" type="ORF">AVEN_12031_1</name>
    <name evidence="1" type="ORF">AVEN_195474_1</name>
    <name evidence="4" type="ORF">AVEN_208811_1</name>
    <name evidence="2" type="ORF">AVEN_225183_1</name>
</gene>
<evidence type="ECO:0000313" key="2">
    <source>
        <dbReference type="EMBL" id="GBN07646.1"/>
    </source>
</evidence>
<evidence type="ECO:0000313" key="4">
    <source>
        <dbReference type="EMBL" id="GBN07726.1"/>
    </source>
</evidence>
<dbReference type="EMBL" id="BGPR01116629">
    <property type="protein sequence ID" value="GBN07642.1"/>
    <property type="molecule type" value="Genomic_DNA"/>
</dbReference>
<evidence type="ECO:0000313" key="1">
    <source>
        <dbReference type="EMBL" id="GBN07642.1"/>
    </source>
</evidence>
<accession>A0A4Y2L1Z5</accession>
<dbReference type="Proteomes" id="UP000499080">
    <property type="component" value="Unassembled WGS sequence"/>
</dbReference>
<dbReference type="AlphaFoldDB" id="A0A4Y2L1Z5"/>